<evidence type="ECO:0000256" key="1">
    <source>
        <dbReference type="ARBA" id="ARBA00023125"/>
    </source>
</evidence>
<feature type="compositionally biased region" description="Polar residues" evidence="3">
    <location>
        <begin position="62"/>
        <end position="78"/>
    </location>
</feature>
<dbReference type="GO" id="GO:0051321">
    <property type="term" value="P:meiotic cell cycle"/>
    <property type="evidence" value="ECO:0007669"/>
    <property type="project" value="TreeGrafter"/>
</dbReference>
<dbReference type="InterPro" id="IPR052605">
    <property type="entry name" value="Fungal_trans_regulator"/>
</dbReference>
<dbReference type="PROSITE" id="PS51517">
    <property type="entry name" value="NDT80"/>
    <property type="match status" value="1"/>
</dbReference>
<dbReference type="InterPro" id="IPR024061">
    <property type="entry name" value="NDT80_DNA-bd_dom"/>
</dbReference>
<dbReference type="GO" id="GO:0045944">
    <property type="term" value="P:positive regulation of transcription by RNA polymerase II"/>
    <property type="evidence" value="ECO:0007669"/>
    <property type="project" value="TreeGrafter"/>
</dbReference>
<feature type="DNA-binding region" description="NDT80" evidence="2">
    <location>
        <begin position="123"/>
        <end position="394"/>
    </location>
</feature>
<dbReference type="InterPro" id="IPR008967">
    <property type="entry name" value="p53-like_TF_DNA-bd_sf"/>
</dbReference>
<feature type="region of interest" description="Disordered" evidence="3">
    <location>
        <begin position="34"/>
        <end position="78"/>
    </location>
</feature>
<feature type="region of interest" description="Disordered" evidence="3">
    <location>
        <begin position="265"/>
        <end position="290"/>
    </location>
</feature>
<evidence type="ECO:0000256" key="2">
    <source>
        <dbReference type="PROSITE-ProRule" id="PRU00850"/>
    </source>
</evidence>
<evidence type="ECO:0000256" key="3">
    <source>
        <dbReference type="SAM" id="MobiDB-lite"/>
    </source>
</evidence>
<accession>A0A9P7N4J4</accession>
<dbReference type="AlphaFoldDB" id="A0A9P7N4J4"/>
<dbReference type="Gene3D" id="2.60.40.1390">
    <property type="entry name" value="NDT80 DNA-binding domain"/>
    <property type="match status" value="1"/>
</dbReference>
<evidence type="ECO:0000313" key="6">
    <source>
        <dbReference type="Proteomes" id="UP000748025"/>
    </source>
</evidence>
<reference evidence="5" key="1">
    <citation type="journal article" date="2020" name="bioRxiv">
        <title>Whole genome comparisons of ergot fungi reveals the divergence and evolution of species within the genus Claviceps are the result of varying mechanisms driving genome evolution and host range expansion.</title>
        <authorList>
            <person name="Wyka S.A."/>
            <person name="Mondo S.J."/>
            <person name="Liu M."/>
            <person name="Dettman J."/>
            <person name="Nalam V."/>
            <person name="Broders K.D."/>
        </authorList>
    </citation>
    <scope>NUCLEOTIDE SEQUENCE</scope>
    <source>
        <strain evidence="5">CCC 602</strain>
    </source>
</reference>
<dbReference type="PANTHER" id="PTHR35144">
    <property type="entry name" value="MEIOSIS-SPECIFIC TRANSCRIPTION FACTOR NDT80"/>
    <property type="match status" value="1"/>
</dbReference>
<dbReference type="PANTHER" id="PTHR35144:SF2">
    <property type="entry name" value="MEIOSIS-SPECIFIC TRANSCRIPTION FACTOR NDT80"/>
    <property type="match status" value="1"/>
</dbReference>
<evidence type="ECO:0000313" key="5">
    <source>
        <dbReference type="EMBL" id="KAG5990796.1"/>
    </source>
</evidence>
<feature type="region of interest" description="Disordered" evidence="3">
    <location>
        <begin position="523"/>
        <end position="562"/>
    </location>
</feature>
<comment type="caution">
    <text evidence="5">The sequence shown here is derived from an EMBL/GenBank/DDBJ whole genome shotgun (WGS) entry which is preliminary data.</text>
</comment>
<feature type="compositionally biased region" description="Gly residues" evidence="3">
    <location>
        <begin position="401"/>
        <end position="423"/>
    </location>
</feature>
<gene>
    <name evidence="5" type="ORF">E4U43_004186</name>
</gene>
<feature type="region of interest" description="Disordered" evidence="3">
    <location>
        <begin position="383"/>
        <end position="423"/>
    </location>
</feature>
<dbReference type="Proteomes" id="UP000748025">
    <property type="component" value="Unassembled WGS sequence"/>
</dbReference>
<protein>
    <recommendedName>
        <fullName evidence="4">NDT80 domain-containing protein</fullName>
    </recommendedName>
</protein>
<keyword evidence="1 2" id="KW-0238">DNA-binding</keyword>
<evidence type="ECO:0000259" key="4">
    <source>
        <dbReference type="PROSITE" id="PS51517"/>
    </source>
</evidence>
<organism evidence="5 6">
    <name type="scientific">Claviceps pusilla</name>
    <dbReference type="NCBI Taxonomy" id="123648"/>
    <lineage>
        <taxon>Eukaryota</taxon>
        <taxon>Fungi</taxon>
        <taxon>Dikarya</taxon>
        <taxon>Ascomycota</taxon>
        <taxon>Pezizomycotina</taxon>
        <taxon>Sordariomycetes</taxon>
        <taxon>Hypocreomycetidae</taxon>
        <taxon>Hypocreales</taxon>
        <taxon>Clavicipitaceae</taxon>
        <taxon>Claviceps</taxon>
    </lineage>
</organism>
<dbReference type="Pfam" id="PF05224">
    <property type="entry name" value="NDT80_PhoG"/>
    <property type="match status" value="1"/>
</dbReference>
<dbReference type="InterPro" id="IPR037141">
    <property type="entry name" value="NDT80_DNA-bd_dom_sf"/>
</dbReference>
<feature type="compositionally biased region" description="Basic and acidic residues" evidence="3">
    <location>
        <begin position="530"/>
        <end position="544"/>
    </location>
</feature>
<proteinExistence type="predicted"/>
<dbReference type="OrthoDB" id="2288358at2759"/>
<dbReference type="EMBL" id="SRPW01002737">
    <property type="protein sequence ID" value="KAG5990796.1"/>
    <property type="molecule type" value="Genomic_DNA"/>
</dbReference>
<dbReference type="GO" id="GO:0003700">
    <property type="term" value="F:DNA-binding transcription factor activity"/>
    <property type="evidence" value="ECO:0007669"/>
    <property type="project" value="UniProtKB-UniRule"/>
</dbReference>
<dbReference type="GO" id="GO:0003677">
    <property type="term" value="F:DNA binding"/>
    <property type="evidence" value="ECO:0007669"/>
    <property type="project" value="UniProtKB-KW"/>
</dbReference>
<name>A0A9P7N4J4_9HYPO</name>
<feature type="domain" description="NDT80" evidence="4">
    <location>
        <begin position="123"/>
        <end position="394"/>
    </location>
</feature>
<sequence>MDRYNQEGGNSSLTIDAPEASPLLNLFQSSNDLPSGSSYTHDSNGFYPPSGSIFTPDGRLRLSSNPSPSTGMAHVQQQLHNHRTTTLPHLGPHINSREQFGPSSVAPFQRRVSDHFSRGPPFPVSRRQPLTGYTPPATRMDSHQYAHRASPNEAPPLLPIEMLGTLQHMDPSMTPIKVDINGTIDKGPFLSSEREWTCYRRNYLACICSYSLSPNYPAVPIQFTPASLSGANGPQTFQVYGFAMCISAVVADNEQHNIELVQHTPKRDKGPISKPNKTALAPKTNSTTHGTMSMYGDGSGMASTTRPLFSDGFGGQQGVGQQMPTEHTFERIQFKQATQNNGKRRAAQQYYHLVVELWADVGNQTADQFVKVAYRKSAKMIVRGRSPGHYQNERRNSHGNGTSGATGSGGYRPMGPLGDFGNGSGMGGTGLGYNSGYDGRGTSYNNVRHQEMSPDSIFSSSNDGKPPGKTYQYYTGSTPYENHDRVDLFGNRNGPDNTLHSTLPNGRKVKSDLDFNMLPSPFAGGTGPARADDHHGRERFDGRHSSGGFYPSIVSPTGLGAL</sequence>
<keyword evidence="6" id="KW-1185">Reference proteome</keyword>
<feature type="compositionally biased region" description="Polar residues" evidence="3">
    <location>
        <begin position="34"/>
        <end position="43"/>
    </location>
</feature>
<dbReference type="SUPFAM" id="SSF49417">
    <property type="entry name" value="p53-like transcription factors"/>
    <property type="match status" value="1"/>
</dbReference>
<dbReference type="GO" id="GO:0000228">
    <property type="term" value="C:nuclear chromosome"/>
    <property type="evidence" value="ECO:0007669"/>
    <property type="project" value="TreeGrafter"/>
</dbReference>